<keyword evidence="1" id="KW-0805">Transcription regulation</keyword>
<dbReference type="KEGG" id="tli:Tlie_0023"/>
<dbReference type="InterPro" id="IPR036388">
    <property type="entry name" value="WH-like_DNA-bd_sf"/>
</dbReference>
<evidence type="ECO:0000313" key="5">
    <source>
        <dbReference type="EMBL" id="AER65769.1"/>
    </source>
</evidence>
<keyword evidence="6" id="KW-1185">Reference proteome</keyword>
<keyword evidence="2" id="KW-0238">DNA-binding</keyword>
<dbReference type="SUPFAM" id="SSF48008">
    <property type="entry name" value="GntR ligand-binding domain-like"/>
    <property type="match status" value="1"/>
</dbReference>
<name>G7V5E2_THELD</name>
<dbReference type="InterPro" id="IPR000524">
    <property type="entry name" value="Tscrpt_reg_HTH_GntR"/>
</dbReference>
<evidence type="ECO:0000256" key="3">
    <source>
        <dbReference type="ARBA" id="ARBA00023163"/>
    </source>
</evidence>
<dbReference type="Gene3D" id="1.20.120.530">
    <property type="entry name" value="GntR ligand-binding domain-like"/>
    <property type="match status" value="1"/>
</dbReference>
<dbReference type="Pfam" id="PF07729">
    <property type="entry name" value="FCD"/>
    <property type="match status" value="1"/>
</dbReference>
<dbReference type="Pfam" id="PF00392">
    <property type="entry name" value="GntR"/>
    <property type="match status" value="1"/>
</dbReference>
<dbReference type="GO" id="GO:0003700">
    <property type="term" value="F:DNA-binding transcription factor activity"/>
    <property type="evidence" value="ECO:0007669"/>
    <property type="project" value="InterPro"/>
</dbReference>
<dbReference type="HOGENOM" id="CLU_017584_5_4_0"/>
<reference evidence="5 6" key="2">
    <citation type="journal article" date="2012" name="Stand. Genomic Sci.">
        <title>Genome sequence of the moderately thermophilic, amino-acid-degrading and sulfur-reducing bacterium Thermovirga lienii type strain (Cas60314(T)).</title>
        <authorList>
            <person name="Goker M."/>
            <person name="Saunders E."/>
            <person name="Lapidus A."/>
            <person name="Nolan M."/>
            <person name="Lucas S."/>
            <person name="Hammon N."/>
            <person name="Deshpande S."/>
            <person name="Cheng J.F."/>
            <person name="Han C."/>
            <person name="Tapia R."/>
            <person name="Goodwin L.A."/>
            <person name="Pitluck S."/>
            <person name="Liolios K."/>
            <person name="Mavromatis K."/>
            <person name="Pagani I."/>
            <person name="Ivanova N."/>
            <person name="Mikhailova N."/>
            <person name="Pati A."/>
            <person name="Chen A."/>
            <person name="Palaniappan K."/>
            <person name="Land M."/>
            <person name="Chang Y.J."/>
            <person name="Jeffries C.D."/>
            <person name="Brambilla E.M."/>
            <person name="Rohde M."/>
            <person name="Spring S."/>
            <person name="Detter J.C."/>
            <person name="Woyke T."/>
            <person name="Bristow J."/>
            <person name="Eisen J.A."/>
            <person name="Markowitz V."/>
            <person name="Hugenholtz P."/>
            <person name="Kyrpides N.C."/>
            <person name="Klenk H.P."/>
        </authorList>
    </citation>
    <scope>NUCLEOTIDE SEQUENCE [LARGE SCALE GENOMIC DNA]</scope>
    <source>
        <strain evidence="6">ATCC BAA-1197 / DSM 17291 / Cas60314</strain>
    </source>
</reference>
<dbReference type="InterPro" id="IPR011711">
    <property type="entry name" value="GntR_C"/>
</dbReference>
<dbReference type="SMART" id="SM00345">
    <property type="entry name" value="HTH_GNTR"/>
    <property type="match status" value="1"/>
</dbReference>
<evidence type="ECO:0000256" key="1">
    <source>
        <dbReference type="ARBA" id="ARBA00023015"/>
    </source>
</evidence>
<dbReference type="eggNOG" id="COG1802">
    <property type="taxonomic scope" value="Bacteria"/>
</dbReference>
<dbReference type="GO" id="GO:0003677">
    <property type="term" value="F:DNA binding"/>
    <property type="evidence" value="ECO:0007669"/>
    <property type="project" value="UniProtKB-KW"/>
</dbReference>
<dbReference type="PROSITE" id="PS50949">
    <property type="entry name" value="HTH_GNTR"/>
    <property type="match status" value="1"/>
</dbReference>
<feature type="domain" description="HTH gntR-type" evidence="4">
    <location>
        <begin position="5"/>
        <end position="72"/>
    </location>
</feature>
<dbReference type="Gene3D" id="1.10.10.10">
    <property type="entry name" value="Winged helix-like DNA-binding domain superfamily/Winged helix DNA-binding domain"/>
    <property type="match status" value="1"/>
</dbReference>
<dbReference type="InterPro" id="IPR036390">
    <property type="entry name" value="WH_DNA-bd_sf"/>
</dbReference>
<organism evidence="5 6">
    <name type="scientific">Thermovirga lienii (strain ATCC BAA-1197 / DSM 17291 / Cas60314)</name>
    <dbReference type="NCBI Taxonomy" id="580340"/>
    <lineage>
        <taxon>Bacteria</taxon>
        <taxon>Thermotogati</taxon>
        <taxon>Synergistota</taxon>
        <taxon>Synergistia</taxon>
        <taxon>Synergistales</taxon>
        <taxon>Thermovirgaceae</taxon>
        <taxon>Thermovirga</taxon>
    </lineage>
</organism>
<reference evidence="6" key="1">
    <citation type="submission" date="2011-10" db="EMBL/GenBank/DDBJ databases">
        <title>The complete genome of chromosome of Thermovirga lienii DSM 17291.</title>
        <authorList>
            <consortium name="US DOE Joint Genome Institute (JGI-PGF)"/>
            <person name="Lucas S."/>
            <person name="Copeland A."/>
            <person name="Lapidus A."/>
            <person name="Glavina del Rio T."/>
            <person name="Dalin E."/>
            <person name="Tice H."/>
            <person name="Bruce D."/>
            <person name="Goodwin L."/>
            <person name="Pitluck S."/>
            <person name="Peters L."/>
            <person name="Mikhailova N."/>
            <person name="Saunders E."/>
            <person name="Kyrpides N."/>
            <person name="Mavromatis K."/>
            <person name="Ivanova N."/>
            <person name="Last F.I."/>
            <person name="Brettin T."/>
            <person name="Detter J.C."/>
            <person name="Han C."/>
            <person name="Larimer F."/>
            <person name="Land M."/>
            <person name="Hauser L."/>
            <person name="Markowitz V."/>
            <person name="Cheng J.-F."/>
            <person name="Hugenholtz P."/>
            <person name="Woyke T."/>
            <person name="Wu D."/>
            <person name="Spring S."/>
            <person name="Schroeder M."/>
            <person name="Brambilla E.-M."/>
            <person name="Klenk H.-P."/>
            <person name="Eisen J.A."/>
        </authorList>
    </citation>
    <scope>NUCLEOTIDE SEQUENCE [LARGE SCALE GENOMIC DNA]</scope>
    <source>
        <strain evidence="6">ATCC BAA-1197 / DSM 17291 / Cas60314</strain>
    </source>
</reference>
<evidence type="ECO:0000259" key="4">
    <source>
        <dbReference type="PROSITE" id="PS50949"/>
    </source>
</evidence>
<dbReference type="InterPro" id="IPR008920">
    <property type="entry name" value="TF_FadR/GntR_C"/>
</dbReference>
<dbReference type="Proteomes" id="UP000005868">
    <property type="component" value="Chromosome"/>
</dbReference>
<dbReference type="STRING" id="580340.Tlie_0023"/>
<dbReference type="EMBL" id="CP003096">
    <property type="protein sequence ID" value="AER65769.1"/>
    <property type="molecule type" value="Genomic_DNA"/>
</dbReference>
<dbReference type="AlphaFoldDB" id="G7V5E2"/>
<evidence type="ECO:0000256" key="2">
    <source>
        <dbReference type="ARBA" id="ARBA00023125"/>
    </source>
</evidence>
<protein>
    <submittedName>
        <fullName evidence="5">Transcriptional regulator, GntR family</fullName>
    </submittedName>
</protein>
<gene>
    <name evidence="5" type="ordered locus">Tlie_0023</name>
</gene>
<dbReference type="SMART" id="SM00895">
    <property type="entry name" value="FCD"/>
    <property type="match status" value="1"/>
</dbReference>
<dbReference type="SUPFAM" id="SSF46785">
    <property type="entry name" value="Winged helix' DNA-binding domain"/>
    <property type="match status" value="1"/>
</dbReference>
<accession>G7V5E2</accession>
<keyword evidence="3" id="KW-0804">Transcription</keyword>
<dbReference type="PANTHER" id="PTHR43537">
    <property type="entry name" value="TRANSCRIPTIONAL REGULATOR, GNTR FAMILY"/>
    <property type="match status" value="1"/>
</dbReference>
<dbReference type="OrthoDB" id="2592645at2"/>
<dbReference type="CDD" id="cd07377">
    <property type="entry name" value="WHTH_GntR"/>
    <property type="match status" value="1"/>
</dbReference>
<dbReference type="PANTHER" id="PTHR43537:SF5">
    <property type="entry name" value="UXU OPERON TRANSCRIPTIONAL REGULATOR"/>
    <property type="match status" value="1"/>
</dbReference>
<evidence type="ECO:0000313" key="6">
    <source>
        <dbReference type="Proteomes" id="UP000005868"/>
    </source>
</evidence>
<proteinExistence type="predicted"/>
<sequence length="226" mass="25320">MPTTGTLENEAYQKIKQAILARRLLPGSRLSEPALAKQLKISRTPVRAAIKRLMAEGLAEPSPTQGAVVALPSSKDIEEVVFMRETLEPVAAALASERATGEDICYLEGLISREREAFHKRDLKGYIEVNDEFHGTIAKISGNCLLEQSIKNLILRYDIFLALFDPIYELGENELDSPLEHHFIVTALKERDSKAAEAAMRYHLRSSRKYATSRSLEDMGDFPFDN</sequence>